<reference evidence="1 2" key="1">
    <citation type="submission" date="2018-05" db="EMBL/GenBank/DDBJ databases">
        <title>Marinilabilia rubrum sp. nov., isolated from saltern sediment.</title>
        <authorList>
            <person name="Zhang R."/>
        </authorList>
    </citation>
    <scope>NUCLEOTIDE SEQUENCE [LARGE SCALE GENOMIC DNA]</scope>
    <source>
        <strain evidence="1 2">WTE16</strain>
    </source>
</reference>
<gene>
    <name evidence="1" type="ORF">DDZ16_07235</name>
</gene>
<dbReference type="GO" id="GO:0031241">
    <property type="term" value="C:periplasmic side of cell outer membrane"/>
    <property type="evidence" value="ECO:0007669"/>
    <property type="project" value="TreeGrafter"/>
</dbReference>
<keyword evidence="2" id="KW-1185">Reference proteome</keyword>
<accession>A0A2U2BAZ9</accession>
<comment type="caution">
    <text evidence="1">The sequence shown here is derived from an EMBL/GenBank/DDBJ whole genome shotgun (WGS) entry which is preliminary data.</text>
</comment>
<dbReference type="AlphaFoldDB" id="A0A2U2BAZ9"/>
<dbReference type="Gene3D" id="3.40.50.10610">
    <property type="entry name" value="ABC-type transport auxiliary lipoprotein component"/>
    <property type="match status" value="1"/>
</dbReference>
<dbReference type="PROSITE" id="PS51257">
    <property type="entry name" value="PROKAR_LIPOPROTEIN"/>
    <property type="match status" value="1"/>
</dbReference>
<organism evidence="1 2">
    <name type="scientific">Marinilabilia rubra</name>
    <dbReference type="NCBI Taxonomy" id="2162893"/>
    <lineage>
        <taxon>Bacteria</taxon>
        <taxon>Pseudomonadati</taxon>
        <taxon>Bacteroidota</taxon>
        <taxon>Bacteroidia</taxon>
        <taxon>Marinilabiliales</taxon>
        <taxon>Marinilabiliaceae</taxon>
        <taxon>Marinilabilia</taxon>
    </lineage>
</organism>
<dbReference type="RefSeq" id="WP_109263859.1">
    <property type="nucleotide sequence ID" value="NZ_QEWP01000004.1"/>
</dbReference>
<dbReference type="GO" id="GO:0009252">
    <property type="term" value="P:peptidoglycan biosynthetic process"/>
    <property type="evidence" value="ECO:0007669"/>
    <property type="project" value="TreeGrafter"/>
</dbReference>
<name>A0A2U2BAZ9_9BACT</name>
<proteinExistence type="predicted"/>
<dbReference type="EMBL" id="QEWP01000004">
    <property type="protein sequence ID" value="PWE00236.1"/>
    <property type="molecule type" value="Genomic_DNA"/>
</dbReference>
<dbReference type="Proteomes" id="UP000244956">
    <property type="component" value="Unassembled WGS sequence"/>
</dbReference>
<evidence type="ECO:0000313" key="2">
    <source>
        <dbReference type="Proteomes" id="UP000244956"/>
    </source>
</evidence>
<dbReference type="PANTHER" id="PTHR40593:SF1">
    <property type="entry name" value="PENICILLIN-BINDING PROTEIN ACTIVATOR LPOB"/>
    <property type="match status" value="1"/>
</dbReference>
<protein>
    <submittedName>
        <fullName evidence="1">Penicillin-binding protein activator LpoB</fullName>
    </submittedName>
</protein>
<dbReference type="OrthoDB" id="9803653at2"/>
<dbReference type="PANTHER" id="PTHR40593">
    <property type="entry name" value="PENICILLIN-BINDING PROTEIN ACTIVATOR LPOB"/>
    <property type="match status" value="1"/>
</dbReference>
<sequence>MKSTIYFLSILAIAVLLQSCGTRKVERIDTEEVIDLSGRWNDTDSRMVADAMVEQVLNGNWLSNYQENHEGEKPVVIVGLVYNKSHEHIEAETFIKDIEQAFINSGKVRLVQAGDKREELRRERAAQQEFASPETVKAWGKELGADFMMNGDINSTVDTYKKERVNFYQVNLELTDIETSEIVWLGDKKIRKYIKN</sequence>
<dbReference type="GO" id="GO:0030234">
    <property type="term" value="F:enzyme regulator activity"/>
    <property type="evidence" value="ECO:0007669"/>
    <property type="project" value="TreeGrafter"/>
</dbReference>
<dbReference type="InterPro" id="IPR014094">
    <property type="entry name" value="LpoB"/>
</dbReference>
<evidence type="ECO:0000313" key="1">
    <source>
        <dbReference type="EMBL" id="PWE00236.1"/>
    </source>
</evidence>
<dbReference type="Pfam" id="PF13036">
    <property type="entry name" value="LpoB"/>
    <property type="match status" value="1"/>
</dbReference>